<name>A0AAP2GVN6_9BACT</name>
<keyword evidence="1" id="KW-0677">Repeat</keyword>
<dbReference type="PANTHER" id="PTHR44858:SF1">
    <property type="entry name" value="UDP-N-ACETYLGLUCOSAMINE--PEPTIDE N-ACETYLGLUCOSAMINYLTRANSFERASE SPINDLY-RELATED"/>
    <property type="match status" value="1"/>
</dbReference>
<keyword evidence="4" id="KW-1185">Reference proteome</keyword>
<dbReference type="Gene3D" id="1.25.40.10">
    <property type="entry name" value="Tetratricopeptide repeat domain"/>
    <property type="match status" value="2"/>
</dbReference>
<dbReference type="InterPro" id="IPR011990">
    <property type="entry name" value="TPR-like_helical_dom_sf"/>
</dbReference>
<comment type="caution">
    <text evidence="3">The sequence shown here is derived from an EMBL/GenBank/DDBJ whole genome shotgun (WGS) entry which is preliminary data.</text>
</comment>
<accession>A0AAP2GVN6</accession>
<proteinExistence type="predicted"/>
<dbReference type="EMBL" id="JAHESE010000012">
    <property type="protein sequence ID" value="MBT1709257.1"/>
    <property type="molecule type" value="Genomic_DNA"/>
</dbReference>
<protein>
    <submittedName>
        <fullName evidence="3">Tetratricopeptide repeat protein</fullName>
    </submittedName>
</protein>
<dbReference type="AlphaFoldDB" id="A0AAP2GVN6"/>
<evidence type="ECO:0000313" key="4">
    <source>
        <dbReference type="Proteomes" id="UP001319080"/>
    </source>
</evidence>
<dbReference type="InterPro" id="IPR019734">
    <property type="entry name" value="TPR_rpt"/>
</dbReference>
<evidence type="ECO:0000313" key="3">
    <source>
        <dbReference type="EMBL" id="MBT1709257.1"/>
    </source>
</evidence>
<sequence length="267" mass="30202">MSSFFAVAQQQGRAALETEADTLAAREDFDGAIALYSKILQKSSYADESDYVVLHKRAYAYFSAEQFDAALVDVNQYLGKYPTDGQAKLLRMYIYQGLEKFDLLLRDLDEFAAGRRGDPAIDRWRTSILIEAGRYAEARTSIRKLLRLQDDPEVHAYLGLTYVYEQRPDSAKIVFDQVIAKEPAYVRTYLFAGSMCIDQEAYGLALKYIDAGLKQEPGNITLLFYKGLALVEDDQLKEGCSTLTKAFNAGFDDAVDYLKEYCYSTKE</sequence>
<keyword evidence="2" id="KW-0802">TPR repeat</keyword>
<dbReference type="PANTHER" id="PTHR44858">
    <property type="entry name" value="TETRATRICOPEPTIDE REPEAT PROTEIN 6"/>
    <property type="match status" value="1"/>
</dbReference>
<reference evidence="3 4" key="1">
    <citation type="submission" date="2021-05" db="EMBL/GenBank/DDBJ databases">
        <title>A Polyphasic approach of four new species of the genus Ohtaekwangia: Ohtaekwangia histidinii sp. nov., Ohtaekwangia cretensis sp. nov., Ohtaekwangia indiensis sp. nov., Ohtaekwangia reichenbachii sp. nov. from diverse environment.</title>
        <authorList>
            <person name="Octaviana S."/>
        </authorList>
    </citation>
    <scope>NUCLEOTIDE SEQUENCE [LARGE SCALE GENOMIC DNA]</scope>
    <source>
        <strain evidence="3 4">PWU5</strain>
    </source>
</reference>
<dbReference type="InterPro" id="IPR050498">
    <property type="entry name" value="Ycf3"/>
</dbReference>
<dbReference type="SMART" id="SM00028">
    <property type="entry name" value="TPR"/>
    <property type="match status" value="4"/>
</dbReference>
<gene>
    <name evidence="3" type="ORF">KK062_13525</name>
</gene>
<evidence type="ECO:0000256" key="1">
    <source>
        <dbReference type="ARBA" id="ARBA00022737"/>
    </source>
</evidence>
<organism evidence="3 4">
    <name type="scientific">Dawidia cretensis</name>
    <dbReference type="NCBI Taxonomy" id="2782350"/>
    <lineage>
        <taxon>Bacteria</taxon>
        <taxon>Pseudomonadati</taxon>
        <taxon>Bacteroidota</taxon>
        <taxon>Cytophagia</taxon>
        <taxon>Cytophagales</taxon>
        <taxon>Chryseotaleaceae</taxon>
        <taxon>Dawidia</taxon>
    </lineage>
</organism>
<evidence type="ECO:0000256" key="2">
    <source>
        <dbReference type="ARBA" id="ARBA00022803"/>
    </source>
</evidence>
<dbReference type="Pfam" id="PF13432">
    <property type="entry name" value="TPR_16"/>
    <property type="match status" value="1"/>
</dbReference>
<dbReference type="Proteomes" id="UP001319080">
    <property type="component" value="Unassembled WGS sequence"/>
</dbReference>
<dbReference type="RefSeq" id="WP_254084838.1">
    <property type="nucleotide sequence ID" value="NZ_JAHESE010000012.1"/>
</dbReference>
<dbReference type="SUPFAM" id="SSF81901">
    <property type="entry name" value="HCP-like"/>
    <property type="match status" value="1"/>
</dbReference>